<reference evidence="8" key="1">
    <citation type="journal article" date="2019" name="Int. J. Syst. Evol. Microbiol.">
        <title>The Global Catalogue of Microorganisms (GCM) 10K type strain sequencing project: providing services to taxonomists for standard genome sequencing and annotation.</title>
        <authorList>
            <consortium name="The Broad Institute Genomics Platform"/>
            <consortium name="The Broad Institute Genome Sequencing Center for Infectious Disease"/>
            <person name="Wu L."/>
            <person name="Ma J."/>
        </authorList>
    </citation>
    <scope>NUCLEOTIDE SEQUENCE [LARGE SCALE GENOMIC DNA]</scope>
    <source>
        <strain evidence="8">CGMCC 4.7426</strain>
    </source>
</reference>
<dbReference type="SUPFAM" id="SSF47757">
    <property type="entry name" value="Chemotaxis receptor methyltransferase CheR, N-terminal domain"/>
    <property type="match status" value="1"/>
</dbReference>
<comment type="catalytic activity">
    <reaction evidence="1">
        <text>L-glutamyl-[protein] + S-adenosyl-L-methionine = [protein]-L-glutamate 5-O-methyl ester + S-adenosyl-L-homocysteine</text>
        <dbReference type="Rhea" id="RHEA:24452"/>
        <dbReference type="Rhea" id="RHEA-COMP:10208"/>
        <dbReference type="Rhea" id="RHEA-COMP:10311"/>
        <dbReference type="ChEBI" id="CHEBI:29973"/>
        <dbReference type="ChEBI" id="CHEBI:57856"/>
        <dbReference type="ChEBI" id="CHEBI:59789"/>
        <dbReference type="ChEBI" id="CHEBI:82795"/>
        <dbReference type="EC" id="2.1.1.80"/>
    </reaction>
</comment>
<dbReference type="Proteomes" id="UP001595989">
    <property type="component" value="Unassembled WGS sequence"/>
</dbReference>
<keyword evidence="4" id="KW-0808">Transferase</keyword>
<gene>
    <name evidence="7" type="ORF">ACFO3D_04080</name>
</gene>
<keyword evidence="8" id="KW-1185">Reference proteome</keyword>
<dbReference type="Pfam" id="PF01739">
    <property type="entry name" value="CheR"/>
    <property type="match status" value="1"/>
</dbReference>
<sequence>MSEEYLDFIAKVREKSGIDLSSYKEAQMKRRLTSLRDKRGFTSFRDYFLAINRDKLLFEEFMDRLTINVSGFYRNSKRWEVLKDEVIPHLLRSRTKLSIWSAACSSGEEPYSVALLMKEHFPTVDFQVMATDIDSTILQKAERGIYRGESLKELPENLKLKYFRMQNGLYYINETVKNHINYKRHNLLADRYPRNVDLIICRNVLIYFTDQAKNEIYHRFSESLRSDGVLFVGSTEQIFTPNNYNLSLVDTFFYRKTSL</sequence>
<dbReference type="GO" id="GO:0032259">
    <property type="term" value="P:methylation"/>
    <property type="evidence" value="ECO:0007669"/>
    <property type="project" value="UniProtKB-KW"/>
</dbReference>
<organism evidence="7 8">
    <name type="scientific">Virgibacillus kekensis</name>
    <dbReference type="NCBI Taxonomy" id="202261"/>
    <lineage>
        <taxon>Bacteria</taxon>
        <taxon>Bacillati</taxon>
        <taxon>Bacillota</taxon>
        <taxon>Bacilli</taxon>
        <taxon>Bacillales</taxon>
        <taxon>Bacillaceae</taxon>
        <taxon>Virgibacillus</taxon>
    </lineage>
</organism>
<dbReference type="Gene3D" id="3.40.50.150">
    <property type="entry name" value="Vaccinia Virus protein VP39"/>
    <property type="match status" value="1"/>
</dbReference>
<feature type="domain" description="CheR-type methyltransferase" evidence="6">
    <location>
        <begin position="1"/>
        <end position="259"/>
    </location>
</feature>
<evidence type="ECO:0000256" key="3">
    <source>
        <dbReference type="ARBA" id="ARBA00022603"/>
    </source>
</evidence>
<accession>A0ABV9DHB5</accession>
<dbReference type="InterPro" id="IPR022642">
    <property type="entry name" value="CheR_C"/>
</dbReference>
<keyword evidence="5" id="KW-0949">S-adenosyl-L-methionine</keyword>
<dbReference type="PROSITE" id="PS50123">
    <property type="entry name" value="CHER"/>
    <property type="match status" value="1"/>
</dbReference>
<dbReference type="InterPro" id="IPR036804">
    <property type="entry name" value="CheR_N_sf"/>
</dbReference>
<dbReference type="InterPro" id="IPR022641">
    <property type="entry name" value="CheR_N"/>
</dbReference>
<name>A0ABV9DHB5_9BACI</name>
<dbReference type="PRINTS" id="PR00996">
    <property type="entry name" value="CHERMTFRASE"/>
</dbReference>
<protein>
    <recommendedName>
        <fullName evidence="2">protein-glutamate O-methyltransferase</fullName>
        <ecNumber evidence="2">2.1.1.80</ecNumber>
    </recommendedName>
</protein>
<comment type="caution">
    <text evidence="7">The sequence shown here is derived from an EMBL/GenBank/DDBJ whole genome shotgun (WGS) entry which is preliminary data.</text>
</comment>
<dbReference type="InterPro" id="IPR000780">
    <property type="entry name" value="CheR_MeTrfase"/>
</dbReference>
<evidence type="ECO:0000256" key="4">
    <source>
        <dbReference type="ARBA" id="ARBA00022679"/>
    </source>
</evidence>
<dbReference type="RefSeq" id="WP_390293338.1">
    <property type="nucleotide sequence ID" value="NZ_JBHSFU010000003.1"/>
</dbReference>
<dbReference type="PANTHER" id="PTHR24422">
    <property type="entry name" value="CHEMOTAXIS PROTEIN METHYLTRANSFERASE"/>
    <property type="match status" value="1"/>
</dbReference>
<evidence type="ECO:0000313" key="8">
    <source>
        <dbReference type="Proteomes" id="UP001595989"/>
    </source>
</evidence>
<proteinExistence type="predicted"/>
<evidence type="ECO:0000256" key="2">
    <source>
        <dbReference type="ARBA" id="ARBA00012534"/>
    </source>
</evidence>
<evidence type="ECO:0000259" key="6">
    <source>
        <dbReference type="PROSITE" id="PS50123"/>
    </source>
</evidence>
<dbReference type="SMART" id="SM00138">
    <property type="entry name" value="MeTrc"/>
    <property type="match status" value="1"/>
</dbReference>
<keyword evidence="3 7" id="KW-0489">Methyltransferase</keyword>
<dbReference type="Pfam" id="PF03705">
    <property type="entry name" value="CheR_N"/>
    <property type="match status" value="1"/>
</dbReference>
<evidence type="ECO:0000256" key="1">
    <source>
        <dbReference type="ARBA" id="ARBA00001541"/>
    </source>
</evidence>
<evidence type="ECO:0000313" key="7">
    <source>
        <dbReference type="EMBL" id="MFC4557385.1"/>
    </source>
</evidence>
<dbReference type="EC" id="2.1.1.80" evidence="2"/>
<dbReference type="InterPro" id="IPR050903">
    <property type="entry name" value="Bact_Chemotaxis_MeTrfase"/>
</dbReference>
<dbReference type="PANTHER" id="PTHR24422:SF19">
    <property type="entry name" value="CHEMOTAXIS PROTEIN METHYLTRANSFERASE"/>
    <property type="match status" value="1"/>
</dbReference>
<dbReference type="InterPro" id="IPR029063">
    <property type="entry name" value="SAM-dependent_MTases_sf"/>
</dbReference>
<dbReference type="EMBL" id="JBHSFU010000003">
    <property type="protein sequence ID" value="MFC4557385.1"/>
    <property type="molecule type" value="Genomic_DNA"/>
</dbReference>
<evidence type="ECO:0000256" key="5">
    <source>
        <dbReference type="ARBA" id="ARBA00022691"/>
    </source>
</evidence>
<dbReference type="GO" id="GO:0008168">
    <property type="term" value="F:methyltransferase activity"/>
    <property type="evidence" value="ECO:0007669"/>
    <property type="project" value="UniProtKB-KW"/>
</dbReference>
<dbReference type="SUPFAM" id="SSF53335">
    <property type="entry name" value="S-adenosyl-L-methionine-dependent methyltransferases"/>
    <property type="match status" value="1"/>
</dbReference>
<dbReference type="Gene3D" id="1.10.155.10">
    <property type="entry name" value="Chemotaxis receptor methyltransferase CheR, N-terminal domain"/>
    <property type="match status" value="1"/>
</dbReference>